<dbReference type="InterPro" id="IPR006047">
    <property type="entry name" value="GH13_cat_dom"/>
</dbReference>
<accession>A0ABW2INQ5</accession>
<dbReference type="Proteomes" id="UP001596492">
    <property type="component" value="Unassembled WGS sequence"/>
</dbReference>
<organism evidence="2 3">
    <name type="scientific">Hirschia litorea</name>
    <dbReference type="NCBI Taxonomy" id="1199156"/>
    <lineage>
        <taxon>Bacteria</taxon>
        <taxon>Pseudomonadati</taxon>
        <taxon>Pseudomonadota</taxon>
        <taxon>Alphaproteobacteria</taxon>
        <taxon>Hyphomonadales</taxon>
        <taxon>Hyphomonadaceae</taxon>
        <taxon>Hirschia</taxon>
    </lineage>
</organism>
<keyword evidence="2" id="KW-0378">Hydrolase</keyword>
<dbReference type="Pfam" id="PF00128">
    <property type="entry name" value="Alpha-amylase"/>
    <property type="match status" value="1"/>
</dbReference>
<dbReference type="InterPro" id="IPR017853">
    <property type="entry name" value="GH"/>
</dbReference>
<protein>
    <submittedName>
        <fullName evidence="2">Alpha-amylase family glycosyl hydrolase</fullName>
    </submittedName>
</protein>
<dbReference type="PANTHER" id="PTHR10357">
    <property type="entry name" value="ALPHA-AMYLASE FAMILY MEMBER"/>
    <property type="match status" value="1"/>
</dbReference>
<evidence type="ECO:0000313" key="2">
    <source>
        <dbReference type="EMBL" id="MFC7292814.1"/>
    </source>
</evidence>
<keyword evidence="3" id="KW-1185">Reference proteome</keyword>
<feature type="domain" description="Glycosyl hydrolase family 13 catalytic" evidence="1">
    <location>
        <begin position="58"/>
        <end position="539"/>
    </location>
</feature>
<dbReference type="SUPFAM" id="SSF51445">
    <property type="entry name" value="(Trans)glycosidases"/>
    <property type="match status" value="1"/>
</dbReference>
<name>A0ABW2INQ5_9PROT</name>
<dbReference type="InterPro" id="IPR013780">
    <property type="entry name" value="Glyco_hydro_b"/>
</dbReference>
<gene>
    <name evidence="2" type="ORF">ACFQS8_14370</name>
</gene>
<comment type="caution">
    <text evidence="2">The sequence shown here is derived from an EMBL/GenBank/DDBJ whole genome shotgun (WGS) entry which is preliminary data.</text>
</comment>
<evidence type="ECO:0000313" key="3">
    <source>
        <dbReference type="Proteomes" id="UP001596492"/>
    </source>
</evidence>
<dbReference type="CDD" id="cd11339">
    <property type="entry name" value="AmyAc_bac_CMD_like_2"/>
    <property type="match status" value="1"/>
</dbReference>
<evidence type="ECO:0000259" key="1">
    <source>
        <dbReference type="SMART" id="SM00642"/>
    </source>
</evidence>
<dbReference type="GO" id="GO:0016787">
    <property type="term" value="F:hydrolase activity"/>
    <property type="evidence" value="ECO:0007669"/>
    <property type="project" value="UniProtKB-KW"/>
</dbReference>
<reference evidence="3" key="1">
    <citation type="journal article" date="2019" name="Int. J. Syst. Evol. Microbiol.">
        <title>The Global Catalogue of Microorganisms (GCM) 10K type strain sequencing project: providing services to taxonomists for standard genome sequencing and annotation.</title>
        <authorList>
            <consortium name="The Broad Institute Genomics Platform"/>
            <consortium name="The Broad Institute Genome Sequencing Center for Infectious Disease"/>
            <person name="Wu L."/>
            <person name="Ma J."/>
        </authorList>
    </citation>
    <scope>NUCLEOTIDE SEQUENCE [LARGE SCALE GENOMIC DNA]</scope>
    <source>
        <strain evidence="3">CCUG 51308</strain>
    </source>
</reference>
<dbReference type="RefSeq" id="WP_382168555.1">
    <property type="nucleotide sequence ID" value="NZ_JBHTBR010000005.1"/>
</dbReference>
<sequence length="635" mass="70868">MQPPPTGQKLPKSLRRLSTLLAASVFPLLIQCSTAEPIQNNYSVAYSDRTPADEIIYFVLPDRFANADPQNDTGNISGDKLTHGFDPSHKGFYHGGDLKGLTQELDYIQGLGATAIWLTPIFKNKAVQGPPGLESSGYHGYWITDFTDIDPHLGTREDFKEFVDAAHARNMKVYMDIITNHTADVIKYEECHGVNAPQELKETGECPYLPLAEYPYTTKGHFTGEATNTGFLGDDPIHQTEENFEKLTDPNFAYNIFTPEEEKNAKTPAWLNNPIYYHNRGHTTFKGEDAVYGDFAGLDDLMTEHPVVVQGFIDIYAQWIRDFHVDGFRIDTTKHVNPEFWQQLIPALEKTALEEGIENFHIFGEVYEFDAGQLAVFTKRDKIPSVLDFAFQGVVTDFVLKGAPGEELKRLFNADHLYGEQARNGQHLPTFLGNHDMGRFSGMMQDEMPDISQEEKLARLKLAHALLMLNRGVPTIYYGDEQGFVSDEGDQGAREDMFPSKVASYNDNILIGSDARTSSSNFDKSHPLYYAISQMAAIRTQHSALRTGTQIVRLADTEESTFVLSRFSPNDGREYVIAFNAENTPRTLTFPVDGHSNQWEALIGTCPKSSPATGVLSLTIPSLGYAVCKVADGVQ</sequence>
<dbReference type="Gene3D" id="3.20.20.80">
    <property type="entry name" value="Glycosidases"/>
    <property type="match status" value="2"/>
</dbReference>
<proteinExistence type="predicted"/>
<dbReference type="SMART" id="SM00642">
    <property type="entry name" value="Aamy"/>
    <property type="match status" value="1"/>
</dbReference>
<dbReference type="EMBL" id="JBHTBR010000005">
    <property type="protein sequence ID" value="MFC7292814.1"/>
    <property type="molecule type" value="Genomic_DNA"/>
</dbReference>
<dbReference type="Gene3D" id="2.60.40.1180">
    <property type="entry name" value="Golgi alpha-mannosidase II"/>
    <property type="match status" value="1"/>
</dbReference>
<dbReference type="PANTHER" id="PTHR10357:SF209">
    <property type="entry name" value="PERIPLASMIC ALPHA-AMYLASE"/>
    <property type="match status" value="1"/>
</dbReference>